<evidence type="ECO:0000313" key="6">
    <source>
        <dbReference type="EMBL" id="CAD7627437.1"/>
    </source>
</evidence>
<dbReference type="EMBL" id="OC859304">
    <property type="protein sequence ID" value="CAD7627437.1"/>
    <property type="molecule type" value="Genomic_DNA"/>
</dbReference>
<dbReference type="GO" id="GO:0030991">
    <property type="term" value="C:intraciliary transport particle A"/>
    <property type="evidence" value="ECO:0007669"/>
    <property type="project" value="TreeGrafter"/>
</dbReference>
<organism evidence="6">
    <name type="scientific">Medioppia subpectinata</name>
    <dbReference type="NCBI Taxonomy" id="1979941"/>
    <lineage>
        <taxon>Eukaryota</taxon>
        <taxon>Metazoa</taxon>
        <taxon>Ecdysozoa</taxon>
        <taxon>Arthropoda</taxon>
        <taxon>Chelicerata</taxon>
        <taxon>Arachnida</taxon>
        <taxon>Acari</taxon>
        <taxon>Acariformes</taxon>
        <taxon>Sarcoptiformes</taxon>
        <taxon>Oribatida</taxon>
        <taxon>Brachypylina</taxon>
        <taxon>Oppioidea</taxon>
        <taxon>Oppiidae</taxon>
        <taxon>Medioppia</taxon>
    </lineage>
</organism>
<dbReference type="Pfam" id="PF23377">
    <property type="entry name" value="Beta-prop_IFT122_2nd"/>
    <property type="match status" value="1"/>
</dbReference>
<dbReference type="InterPro" id="IPR056152">
    <property type="entry name" value="Beta-prop_IFT122_2nd"/>
</dbReference>
<dbReference type="OrthoDB" id="10255582at2759"/>
<evidence type="ECO:0000259" key="4">
    <source>
        <dbReference type="Pfam" id="PF25144"/>
    </source>
</evidence>
<dbReference type="Pfam" id="PF25144">
    <property type="entry name" value="Zn_ribbon_IFT122"/>
    <property type="match status" value="1"/>
</dbReference>
<dbReference type="AlphaFoldDB" id="A0A7R9KQC5"/>
<sequence length="955" mass="109430">MSKAVGSQGGSVAIYELTFSTVHSLYKERYAFRENMSDVIIQHLITEEKVRIKCRDLVKKLAIYKNRLAIQLPERVIIYELTKELDNTNMHYKVKEKINHKLDCTLIVVCSENLVLCQEKRLQCLSFNGMMEREWALDSSIRYIRATGGPPEREGLLVGLKNGQIVQIFINNPFPINVIKISNPVRCLDISILRRKLAVVDDKGMCSVFDLRTKQLLYQEPNANSVSWNTHFDDMLSYSGAGSLSIKAGDFPAHHQTLQGFVVGFCGAKVFCLQYNSVTTVEVSQSAPMYRYIEKNMEAYKTACLKVTESDWIGLGNSALDYMNLEIARKAFIRTKNWLFLELIQSYIRSTTTQSKSTELSLMGDVMAFRGYFAEAAKLYKQSRDDSKAVTMYTDLQMFESAQEYTSADSHTKSQLTKKRTDWLHNSNEPKAAVEMYLASGDTVKAIEIIGQNGWIDMLMTVVRQLDRADRKALTLCADILIKSKQYSNAVEVYKKIGDVQNLAMIYIKSSQWQEAFRLADDYPHLKQDVYVPYAIWLAENDRFVEAQQAFHRAGKVTEASLVLQQLMNNAINENRFNDASYYCWILANQSLDLAKESTPETQQSVNFINRYHDLSKTANIYYAYHNIHRYIRRLKQPDRPSTRATADLVAPQCLGSEEPFTAFFPDALFNMARYLFHSTMASAPEGVSKVIILYALAKQGRNLGAFKLVRHVYEKLHKMHVPIRLQDAIDMGDLTIRAKPFSDSEDLLSLCYRCSTTNPLYNSNGNQCLNCNQPFVYSFATFDILPLIEFEIEEGISDVMSLVNQKSDLDSNFNFEGMSGSEWQEEKADNYQALKLGYDYMSTQYNNEEFNNNDMSPNDPTGDPFTATLASYQESESYRPVRVSRTTLQRMKPSEIIVVNFPPPLTIKYYRNLMPDIPITVCQSCFKFFHSDEFEMQETGRCPYCRSSHQRSHH</sequence>
<dbReference type="Gene3D" id="1.25.40.470">
    <property type="match status" value="1"/>
</dbReference>
<dbReference type="InterPro" id="IPR011990">
    <property type="entry name" value="TPR-like_helical_dom_sf"/>
</dbReference>
<dbReference type="Pfam" id="PF25295">
    <property type="entry name" value="TPR_IFT122"/>
    <property type="match status" value="1"/>
</dbReference>
<evidence type="ECO:0000259" key="3">
    <source>
        <dbReference type="Pfam" id="PF23377"/>
    </source>
</evidence>
<dbReference type="GO" id="GO:1905515">
    <property type="term" value="P:non-motile cilium assembly"/>
    <property type="evidence" value="ECO:0007669"/>
    <property type="project" value="TreeGrafter"/>
</dbReference>
<evidence type="ECO:0000313" key="7">
    <source>
        <dbReference type="Proteomes" id="UP000759131"/>
    </source>
</evidence>
<name>A0A7R9KQC5_9ACAR</name>
<accession>A0A7R9KQC5</accession>
<evidence type="ECO:0000256" key="2">
    <source>
        <dbReference type="ARBA" id="ARBA00022737"/>
    </source>
</evidence>
<keyword evidence="7" id="KW-1185">Reference proteome</keyword>
<dbReference type="EMBL" id="CAJPIZ010004729">
    <property type="protein sequence ID" value="CAG2107867.1"/>
    <property type="molecule type" value="Genomic_DNA"/>
</dbReference>
<evidence type="ECO:0008006" key="8">
    <source>
        <dbReference type="Google" id="ProtNLM"/>
    </source>
</evidence>
<reference evidence="6" key="1">
    <citation type="submission" date="2020-11" db="EMBL/GenBank/DDBJ databases">
        <authorList>
            <person name="Tran Van P."/>
        </authorList>
    </citation>
    <scope>NUCLEOTIDE SEQUENCE</scope>
</reference>
<feature type="domain" description="IFT122 zinc ribbon" evidence="4">
    <location>
        <begin position="745"/>
        <end position="789"/>
    </location>
</feature>
<dbReference type="GO" id="GO:0097730">
    <property type="term" value="C:non-motile cilium"/>
    <property type="evidence" value="ECO:0007669"/>
    <property type="project" value="TreeGrafter"/>
</dbReference>
<dbReference type="Proteomes" id="UP000759131">
    <property type="component" value="Unassembled WGS sequence"/>
</dbReference>
<feature type="domain" description="IFT122 second beta-propeller" evidence="3">
    <location>
        <begin position="23"/>
        <end position="277"/>
    </location>
</feature>
<proteinExistence type="predicted"/>
<keyword evidence="2" id="KW-0677">Repeat</keyword>
<evidence type="ECO:0000256" key="1">
    <source>
        <dbReference type="ARBA" id="ARBA00022574"/>
    </source>
</evidence>
<dbReference type="GO" id="GO:0061512">
    <property type="term" value="P:protein localization to cilium"/>
    <property type="evidence" value="ECO:0007669"/>
    <property type="project" value="TreeGrafter"/>
</dbReference>
<dbReference type="InterPro" id="IPR039857">
    <property type="entry name" value="Ift122/121"/>
</dbReference>
<dbReference type="PANTHER" id="PTHR12764">
    <property type="entry name" value="WD REPEAT DOMAIN-RELATED"/>
    <property type="match status" value="1"/>
</dbReference>
<gene>
    <name evidence="6" type="ORF">OSB1V03_LOCUS7864</name>
</gene>
<evidence type="ECO:0000259" key="5">
    <source>
        <dbReference type="Pfam" id="PF25295"/>
    </source>
</evidence>
<dbReference type="SUPFAM" id="SSF50978">
    <property type="entry name" value="WD40 repeat-like"/>
    <property type="match status" value="1"/>
</dbReference>
<dbReference type="InterPro" id="IPR036322">
    <property type="entry name" value="WD40_repeat_dom_sf"/>
</dbReference>
<dbReference type="FunFam" id="1.25.40.470:FF:000005">
    <property type="entry name" value="Intraflagellar transport protein 122 homolog"/>
    <property type="match status" value="1"/>
</dbReference>
<dbReference type="SUPFAM" id="SSF48452">
    <property type="entry name" value="TPR-like"/>
    <property type="match status" value="1"/>
</dbReference>
<dbReference type="GO" id="GO:0035721">
    <property type="term" value="P:intraciliary retrograde transport"/>
    <property type="evidence" value="ECO:0007669"/>
    <property type="project" value="TreeGrafter"/>
</dbReference>
<protein>
    <recommendedName>
        <fullName evidence="8">Intraflagellar transport protein 122 homolog</fullName>
    </recommendedName>
</protein>
<dbReference type="InterPro" id="IPR057411">
    <property type="entry name" value="TPR_IFT122"/>
</dbReference>
<feature type="domain" description="Intraflagellar transport protein 122 homolog TPR" evidence="5">
    <location>
        <begin position="285"/>
        <end position="634"/>
    </location>
</feature>
<dbReference type="InterPro" id="IPR056838">
    <property type="entry name" value="Zn_ribbon_IFT122"/>
</dbReference>
<keyword evidence="1" id="KW-0853">WD repeat</keyword>
<dbReference type="PANTHER" id="PTHR12764:SF4">
    <property type="entry name" value="INTRAFLAGELLAR TRANSPORT PROTEIN 122 HOMOLOG"/>
    <property type="match status" value="1"/>
</dbReference>